<evidence type="ECO:0000313" key="7">
    <source>
        <dbReference type="Proteomes" id="UP001338125"/>
    </source>
</evidence>
<feature type="compositionally biased region" description="Basic and acidic residues" evidence="3">
    <location>
        <begin position="638"/>
        <end position="649"/>
    </location>
</feature>
<dbReference type="Gene3D" id="1.25.40.10">
    <property type="entry name" value="Tetratricopeptide repeat domain"/>
    <property type="match status" value="1"/>
</dbReference>
<dbReference type="SUPFAM" id="SSF52540">
    <property type="entry name" value="P-loop containing nucleoside triphosphate hydrolases"/>
    <property type="match status" value="1"/>
</dbReference>
<dbReference type="InterPro" id="IPR056884">
    <property type="entry name" value="NPHP3-like_N"/>
</dbReference>
<keyword evidence="1" id="KW-0677">Repeat</keyword>
<gene>
    <name evidence="6" type="ORF">PT974_06482</name>
</gene>
<feature type="repeat" description="TPR" evidence="2">
    <location>
        <begin position="945"/>
        <end position="978"/>
    </location>
</feature>
<evidence type="ECO:0000256" key="3">
    <source>
        <dbReference type="SAM" id="MobiDB-lite"/>
    </source>
</evidence>
<protein>
    <submittedName>
        <fullName evidence="6">Uncharacterized protein</fullName>
    </submittedName>
</protein>
<dbReference type="InterPro" id="IPR011990">
    <property type="entry name" value="TPR-like_helical_dom_sf"/>
</dbReference>
<dbReference type="PROSITE" id="PS50005">
    <property type="entry name" value="TPR"/>
    <property type="match status" value="1"/>
</dbReference>
<dbReference type="Proteomes" id="UP001338125">
    <property type="component" value="Unassembled WGS sequence"/>
</dbReference>
<dbReference type="EMBL" id="JAVFKD010000012">
    <property type="protein sequence ID" value="KAK5993054.1"/>
    <property type="molecule type" value="Genomic_DNA"/>
</dbReference>
<name>A0ABR0SLL8_9HYPO</name>
<evidence type="ECO:0000259" key="5">
    <source>
        <dbReference type="Pfam" id="PF24883"/>
    </source>
</evidence>
<dbReference type="InterPro" id="IPR031350">
    <property type="entry name" value="Goodbye_dom"/>
</dbReference>
<evidence type="ECO:0000256" key="2">
    <source>
        <dbReference type="PROSITE-ProRule" id="PRU00339"/>
    </source>
</evidence>
<feature type="compositionally biased region" description="Low complexity" evidence="3">
    <location>
        <begin position="654"/>
        <end position="675"/>
    </location>
</feature>
<dbReference type="PANTHER" id="PTHR10039">
    <property type="entry name" value="AMELOGENIN"/>
    <property type="match status" value="1"/>
</dbReference>
<dbReference type="Gene3D" id="3.40.50.300">
    <property type="entry name" value="P-loop containing nucleotide triphosphate hydrolases"/>
    <property type="match status" value="1"/>
</dbReference>
<organism evidence="6 7">
    <name type="scientific">Cladobotryum mycophilum</name>
    <dbReference type="NCBI Taxonomy" id="491253"/>
    <lineage>
        <taxon>Eukaryota</taxon>
        <taxon>Fungi</taxon>
        <taxon>Dikarya</taxon>
        <taxon>Ascomycota</taxon>
        <taxon>Pezizomycotina</taxon>
        <taxon>Sordariomycetes</taxon>
        <taxon>Hypocreomycetidae</taxon>
        <taxon>Hypocreales</taxon>
        <taxon>Hypocreaceae</taxon>
        <taxon>Cladobotryum</taxon>
    </lineage>
</organism>
<keyword evidence="7" id="KW-1185">Reference proteome</keyword>
<dbReference type="InterPro" id="IPR019734">
    <property type="entry name" value="TPR_rpt"/>
</dbReference>
<feature type="region of interest" description="Disordered" evidence="3">
    <location>
        <begin position="638"/>
        <end position="691"/>
    </location>
</feature>
<evidence type="ECO:0000313" key="6">
    <source>
        <dbReference type="EMBL" id="KAK5993054.1"/>
    </source>
</evidence>
<feature type="domain" description="Fungal STAND N-terminal Goodbye" evidence="4">
    <location>
        <begin position="24"/>
        <end position="144"/>
    </location>
</feature>
<dbReference type="Pfam" id="PF24883">
    <property type="entry name" value="NPHP3_N"/>
    <property type="match status" value="1"/>
</dbReference>
<dbReference type="PROSITE" id="PS50293">
    <property type="entry name" value="TPR_REGION"/>
    <property type="match status" value="1"/>
</dbReference>
<sequence>MPEQPKKKPTSAAMDPQFAAIVADAAKQYADSSSKASKLDDFLTPPMKSVNDLIQQLSLQNDNFVQFRAKRQNIFDAIATALGPVEVIGEIVAGASEEAFPPAQHIFSAVMYLVNAAHDVTSMYDSIIELFVKLKDFTSRLDVYVQHAMTPALREKMVSILAVLFEVLVISTQAARQGRFKTYFKRLIGSESPARPALEKLDALTISEERQVIAETYGGVAQINAKTDRVEGIVSQVSQSIQMLRLEQRDRMSATHRDKLRDILEPSPFAEDFYTAFSKSRIPGTGDWLIEDEGLKAWFQGETRYLWMCGSPGTGKSFLTTRLITWGLENLPQIAYFFFRDTDPETRSVLQALRDIAYQLTETDAYYAEKLMRQLHSTDDIKTVASAFRRLFIQPFADDKREKTVYIFLDGIDEANQGEVEELLSLLAPEEDGPLPAPEQKIQFALIGRSYLTETVASALDPNGHGQVFTTILVTPDRSENDVAAFIKDGVRRSRILSRSTDRFKKDVVEAMKKQVDGLFILAKFMLTEINHKRHPSSILNSLESFPKEINGMLNKTLTNLAATVSEEEARDLNEMLQWVACAEESLTLEQLEAALILVFGDPPLRLEEELRGQYACFFELERADGLTTDDLIKDFAKKQREMNPERNVGRTMSPNGRLSSPGSSSPSSGVSPSPNRQPSPGVRALSPARSPGMLDYANEMDYRSPSNTKVTFFHNSVRQFFREGASATPATNGQSMTIGFDIVDARVHILKICLRIFIDKPWFEKQKLGHGKEAIKQYAAWYWQEHLAVLDPASVPPSDRRELGMQIYKMLTDDNTLFDWSIMYEKNNEGLEVLTDSNINGLRKWLNDPIVFDSLTPEAKECALKAKGKALGICEPIGRYYAKAWLSMDCREYVPTLFCFKIVQNMALMDAGHGWSEAGAMWKDLAIQERMSKATEWANYPKTAHWYLRIGSTYLMLGMYANALEHYQEALELQKDSVQIAGRIAFCYSKYGQFSKALDQALRCAEIEKKSLSDGKLQGFALNSCKWRLYKDYLLVARCYYRTGEVDAARGYFLKAVESAADVDLGPLEYCEVETEYIGMLAAENLHDDMMNLISKMASQSIGSTNGKSRLIDLFLDHYTKPLVLDWIPKAACKAGKADFILDQLEVAINLAQAIRDPIAVLYLRIAYGITCAYHRDIDGAIKLFEKISLDEYRPRGNVPTRQGHALSFQKLANLYKQKVLQFDINSKTAHDWIAKLEAVQEKQSKHQNLDMPADMFGSDVNVASIYLASLYTALGRNLEANTLLRKLVLSSLDILLDDEPRNDEYALENLLRAFIAADDIANALALAQSMRKVNPKATLPTPTESPVHTRIQPKLPDIQSANRNCAQCLNNTPPWEEFVLCRFCLDSYCVKCLEGLIKKPGNKTADGRADVSCRSDHEWFIVPPLNKFLHRGEILWGDGQVKVFTEWESGLRRIWRGLPHEESLASTISFWLD</sequence>
<keyword evidence="2" id="KW-0802">TPR repeat</keyword>
<accession>A0ABR0SLL8</accession>
<dbReference type="Pfam" id="PF00515">
    <property type="entry name" value="TPR_1"/>
    <property type="match status" value="1"/>
</dbReference>
<evidence type="ECO:0000256" key="1">
    <source>
        <dbReference type="ARBA" id="ARBA00022737"/>
    </source>
</evidence>
<evidence type="ECO:0000259" key="4">
    <source>
        <dbReference type="Pfam" id="PF17109"/>
    </source>
</evidence>
<dbReference type="Pfam" id="PF17109">
    <property type="entry name" value="Goodbye"/>
    <property type="match status" value="1"/>
</dbReference>
<dbReference type="InterPro" id="IPR027417">
    <property type="entry name" value="P-loop_NTPase"/>
</dbReference>
<dbReference type="PANTHER" id="PTHR10039:SF17">
    <property type="entry name" value="FUNGAL STAND N-TERMINAL GOODBYE DOMAIN-CONTAINING PROTEIN-RELATED"/>
    <property type="match status" value="1"/>
</dbReference>
<proteinExistence type="predicted"/>
<comment type="caution">
    <text evidence="6">The sequence shown here is derived from an EMBL/GenBank/DDBJ whole genome shotgun (WGS) entry which is preliminary data.</text>
</comment>
<dbReference type="SUPFAM" id="SSF48452">
    <property type="entry name" value="TPR-like"/>
    <property type="match status" value="1"/>
</dbReference>
<reference evidence="6 7" key="1">
    <citation type="submission" date="2024-01" db="EMBL/GenBank/DDBJ databases">
        <title>Complete genome of Cladobotryum mycophilum ATHUM6906.</title>
        <authorList>
            <person name="Christinaki A.C."/>
            <person name="Myridakis A.I."/>
            <person name="Kouvelis V.N."/>
        </authorList>
    </citation>
    <scope>NUCLEOTIDE SEQUENCE [LARGE SCALE GENOMIC DNA]</scope>
    <source>
        <strain evidence="6 7">ATHUM6906</strain>
    </source>
</reference>
<feature type="domain" description="Nephrocystin 3-like N-terminal" evidence="5">
    <location>
        <begin position="284"/>
        <end position="428"/>
    </location>
</feature>
<dbReference type="SMART" id="SM00028">
    <property type="entry name" value="TPR"/>
    <property type="match status" value="3"/>
</dbReference>